<evidence type="ECO:0000313" key="2">
    <source>
        <dbReference type="EMBL" id="EMS30881.1"/>
    </source>
</evidence>
<dbReference type="SUPFAM" id="SSF55729">
    <property type="entry name" value="Acyl-CoA N-acyltransferases (Nat)"/>
    <property type="match status" value="1"/>
</dbReference>
<dbReference type="InParanoid" id="M7Y105"/>
<dbReference type="Pfam" id="PF13480">
    <property type="entry name" value="Acetyltransf_6"/>
    <property type="match status" value="1"/>
</dbReference>
<dbReference type="Proteomes" id="UP000010953">
    <property type="component" value="Unassembled WGS sequence"/>
</dbReference>
<dbReference type="OrthoDB" id="500470at2"/>
<proteinExistence type="predicted"/>
<evidence type="ECO:0000259" key="1">
    <source>
        <dbReference type="Pfam" id="PF13480"/>
    </source>
</evidence>
<dbReference type="eggNOG" id="COG5653">
    <property type="taxonomic scope" value="Bacteria"/>
</dbReference>
<dbReference type="AlphaFoldDB" id="M7Y105"/>
<dbReference type="RefSeq" id="WP_008632040.1">
    <property type="nucleotide sequence ID" value="NZ_AMZY02000031.1"/>
</dbReference>
<dbReference type="EMBL" id="AMZY02000031">
    <property type="protein sequence ID" value="EMS30881.1"/>
    <property type="molecule type" value="Genomic_DNA"/>
</dbReference>
<evidence type="ECO:0000313" key="3">
    <source>
        <dbReference type="Proteomes" id="UP000010953"/>
    </source>
</evidence>
<keyword evidence="3" id="KW-1185">Reference proteome</keyword>
<reference evidence="2" key="1">
    <citation type="submission" date="2013-01" db="EMBL/GenBank/DDBJ databases">
        <title>Genome assembly of Mariniradius saccharolyticus AK6.</title>
        <authorList>
            <person name="Vaidya B."/>
            <person name="Khatri I."/>
            <person name="Tanuku N.R.S."/>
            <person name="Subramanian S."/>
            <person name="Pinnaka A."/>
        </authorList>
    </citation>
    <scope>NUCLEOTIDE SEQUENCE [LARGE SCALE GENOMIC DNA]</scope>
    <source>
        <strain evidence="2">AK6</strain>
    </source>
</reference>
<name>M7Y105_9BACT</name>
<protein>
    <recommendedName>
        <fullName evidence="1">BioF2-like acetyltransferase domain-containing protein</fullName>
    </recommendedName>
</protein>
<sequence length="530" mass="60983">MNQDFLAFWKGLWNQCPWATIFQSPDFVLTWFDCFPDYTPTIITDWDGTSMTGLWILTEVNGKFAAPGFDLAEYQVWLSTPEHQSAFIEAALQAFCKAFPKHSIYLKYIPNPTPLGVFEKSTFLKSRTVWRPYKQPLMLVDKAWLQEELKKKNRKEKINRLNRLGKLEFSKTIDLETFKFQIDEMALQSDFRKGALYNKTFFYDEPQRKEFLVRLFALGHVHVTMLSVDNTMIASNAGIMNHQVVHLQGINSHSPFYSKHSPGILHFLMLGVALAEEGIPVFDLTPGGADGYKSILANRQETAYEWWFGPSPFTFKTRTIESLKFKIKSRLEQKPVFGLDWQGFQEKIQTSRSNIKKWTRVLRAKPSYATHFLNEIKDEGPDLDAAGKLPSASSSAAISALKIEKNRIQDLFYWQQEKAGIPRNELFLDCLNRIEFGQQMFTLTESESLIGIAWFIPSDAKMHAQEARNQAPERPPIMLCSCYQLGREKDTTALLYEVLSQLPTDLQPKVRLQFSPKQKSLQALILRSQA</sequence>
<feature type="domain" description="BioF2-like acetyltransferase" evidence="1">
    <location>
        <begin position="152"/>
        <end position="294"/>
    </location>
</feature>
<dbReference type="InterPro" id="IPR038740">
    <property type="entry name" value="BioF2-like_GNAT_dom"/>
</dbReference>
<organism evidence="2 3">
    <name type="scientific">Mariniradius saccharolyticus AK6</name>
    <dbReference type="NCBI Taxonomy" id="1239962"/>
    <lineage>
        <taxon>Bacteria</taxon>
        <taxon>Pseudomonadati</taxon>
        <taxon>Bacteroidota</taxon>
        <taxon>Cytophagia</taxon>
        <taxon>Cytophagales</taxon>
        <taxon>Cyclobacteriaceae</taxon>
        <taxon>Mariniradius</taxon>
    </lineage>
</organism>
<gene>
    <name evidence="2" type="ORF">C943_03076</name>
</gene>
<comment type="caution">
    <text evidence="2">The sequence shown here is derived from an EMBL/GenBank/DDBJ whole genome shotgun (WGS) entry which is preliminary data.</text>
</comment>
<dbReference type="InterPro" id="IPR016181">
    <property type="entry name" value="Acyl_CoA_acyltransferase"/>
</dbReference>
<accession>M7Y105</accession>